<dbReference type="GO" id="GO:0004560">
    <property type="term" value="F:alpha-L-fucosidase activity"/>
    <property type="evidence" value="ECO:0007669"/>
    <property type="project" value="InterPro"/>
</dbReference>
<dbReference type="Proteomes" id="UP001297422">
    <property type="component" value="Unassembled WGS sequence"/>
</dbReference>
<evidence type="ECO:0000313" key="8">
    <source>
        <dbReference type="EMBL" id="MCB5493488.1"/>
    </source>
</evidence>
<evidence type="ECO:0000259" key="7">
    <source>
        <dbReference type="Pfam" id="PF01120"/>
    </source>
</evidence>
<dbReference type="EMBL" id="JAAIRM010000013">
    <property type="protein sequence ID" value="NSI19432.1"/>
    <property type="molecule type" value="Genomic_DNA"/>
</dbReference>
<gene>
    <name evidence="10" type="ORF">DW270_13520</name>
    <name evidence="9" type="ORF">G4958_08745</name>
    <name evidence="8" type="ORF">LIQ10_06995</name>
</gene>
<proteinExistence type="inferred from homology"/>
<dbReference type="AlphaFoldDB" id="A0A414SAU3"/>
<evidence type="ECO:0000313" key="10">
    <source>
        <dbReference type="EMBL" id="RHG16247.1"/>
    </source>
</evidence>
<dbReference type="EMBL" id="JAJBNC010000009">
    <property type="protein sequence ID" value="MCB5493488.1"/>
    <property type="molecule type" value="Genomic_DNA"/>
</dbReference>
<evidence type="ECO:0000256" key="6">
    <source>
        <dbReference type="ARBA" id="ARBA00023295"/>
    </source>
</evidence>
<dbReference type="InterPro" id="IPR016286">
    <property type="entry name" value="FUC_metazoa-typ"/>
</dbReference>
<name>A0A414SAU3_MEDGN</name>
<reference evidence="10 11" key="1">
    <citation type="submission" date="2018-08" db="EMBL/GenBank/DDBJ databases">
        <title>A genome reference for cultivated species of the human gut microbiota.</title>
        <authorList>
            <person name="Zou Y."/>
            <person name="Xue W."/>
            <person name="Luo G."/>
        </authorList>
    </citation>
    <scope>NUCLEOTIDE SEQUENCE [LARGE SCALE GENOMIC DNA]</scope>
    <source>
        <strain evidence="10 11">AM22-7AC</strain>
    </source>
</reference>
<accession>A0A414SAU3</accession>
<reference evidence="8" key="4">
    <citation type="submission" date="2021-10" db="EMBL/GenBank/DDBJ databases">
        <title>Collection of gut derived symbiotic bacterial strains cultured from healthy donors.</title>
        <authorList>
            <person name="Lin H."/>
            <person name="Littmann E."/>
            <person name="Claire K."/>
            <person name="Pamer E."/>
        </authorList>
    </citation>
    <scope>NUCLEOTIDE SEQUENCE</scope>
    <source>
        <strain evidence="8">MSK.23.4</strain>
    </source>
</reference>
<sequence length="453" mass="52650">MEPKKAPREMTGAELNSMLKSSINFKSLGGMRCEELNLTEEDMQWWRDAKIGMFVHWGLYSILGRGEWVRHNEQIPWEEYTALADQFCPEAFDMHEWTDLAKEFGAKYMVMVTRHHDGFALWNSPGSYQNFTSWNTASHRDFVKEYTDCAREAGLRVGLYYSPMDWRFPGYFDPKGEEDPANADNALLMKKQCYDQVRELVSNYGKIDILWYDGGWLAHKGSDTSSSWFWEPVKLNKMAREYNPKMIMNPRSGWEGNFYCDEGSHEITGKIIPVPWEKNMCVCSGCSWGWMADDPVSDFDWLIHMLVDVVTRDGNLLLNVGPDKNGHIRPDVAERMRQIGAWLRENGDTIYKTRGGPIEPVDHVYGTTYRENEIFLHILDTEAFRNEVLPSIPYEITSCTYKGEALCFTQDEAQIQIQLPENLEKEADTIIRIRLKECVREKEQMEIHFTGKE</sequence>
<evidence type="ECO:0000256" key="3">
    <source>
        <dbReference type="ARBA" id="ARBA00012662"/>
    </source>
</evidence>
<comment type="function">
    <text evidence="1">Alpha-L-fucosidase is responsible for hydrolyzing the alpha-1,6-linked fucose joined to the reducing-end N-acetylglucosamine of the carbohydrate moieties of glycoproteins.</text>
</comment>
<evidence type="ECO:0000256" key="1">
    <source>
        <dbReference type="ARBA" id="ARBA00004071"/>
    </source>
</evidence>
<dbReference type="GO" id="GO:0016139">
    <property type="term" value="P:glycoside catabolic process"/>
    <property type="evidence" value="ECO:0007669"/>
    <property type="project" value="TreeGrafter"/>
</dbReference>
<dbReference type="PANTHER" id="PTHR10030:SF37">
    <property type="entry name" value="ALPHA-L-FUCOSIDASE-RELATED"/>
    <property type="match status" value="1"/>
</dbReference>
<evidence type="ECO:0000313" key="9">
    <source>
        <dbReference type="EMBL" id="NSI19432.1"/>
    </source>
</evidence>
<evidence type="ECO:0000256" key="2">
    <source>
        <dbReference type="ARBA" id="ARBA00007951"/>
    </source>
</evidence>
<dbReference type="SMART" id="SM00812">
    <property type="entry name" value="Alpha_L_fucos"/>
    <property type="match status" value="1"/>
</dbReference>
<keyword evidence="6" id="KW-0326">Glycosidase</keyword>
<feature type="domain" description="Glycoside hydrolase family 29 N-terminal" evidence="7">
    <location>
        <begin position="41"/>
        <end position="348"/>
    </location>
</feature>
<dbReference type="EMBL" id="QRIA01000023">
    <property type="protein sequence ID" value="RHG16247.1"/>
    <property type="molecule type" value="Genomic_DNA"/>
</dbReference>
<comment type="caution">
    <text evidence="10">The sequence shown here is derived from an EMBL/GenBank/DDBJ whole genome shotgun (WGS) entry which is preliminary data.</text>
</comment>
<reference evidence="9" key="3">
    <citation type="submission" date="2020-02" db="EMBL/GenBank/DDBJ databases">
        <authorList>
            <person name="Littmann E."/>
            <person name="Sorbara M."/>
        </authorList>
    </citation>
    <scope>NUCLEOTIDE SEQUENCE</scope>
    <source>
        <strain evidence="9">MSK.22.53</strain>
    </source>
</reference>
<reference evidence="9" key="2">
    <citation type="journal article" date="2020" name="Cell Host Microbe">
        <title>Functional and Genomic Variation between Human-Derived Isolates of Lachnospiraceae Reveals Inter- and Intra-Species Diversity.</title>
        <authorList>
            <person name="Sorbara M.T."/>
            <person name="Littmann E.R."/>
            <person name="Fontana E."/>
            <person name="Moody T.U."/>
            <person name="Kohout C.E."/>
            <person name="Gjonbalaj M."/>
            <person name="Eaton V."/>
            <person name="Seok R."/>
            <person name="Leiner I.M."/>
            <person name="Pamer E.G."/>
        </authorList>
    </citation>
    <scope>NUCLEOTIDE SEQUENCE</scope>
    <source>
        <strain evidence="9">MSK.22.53</strain>
    </source>
</reference>
<dbReference type="PANTHER" id="PTHR10030">
    <property type="entry name" value="ALPHA-L-FUCOSIDASE"/>
    <property type="match status" value="1"/>
</dbReference>
<dbReference type="SUPFAM" id="SSF51445">
    <property type="entry name" value="(Trans)glycosidases"/>
    <property type="match status" value="1"/>
</dbReference>
<protein>
    <recommendedName>
        <fullName evidence="3">alpha-L-fucosidase</fullName>
        <ecNumber evidence="3">3.2.1.51</ecNumber>
    </recommendedName>
</protein>
<comment type="similarity">
    <text evidence="2">Belongs to the glycosyl hydrolase 29 family.</text>
</comment>
<dbReference type="InterPro" id="IPR017853">
    <property type="entry name" value="GH"/>
</dbReference>
<dbReference type="PRINTS" id="PR00741">
    <property type="entry name" value="GLHYDRLASE29"/>
</dbReference>
<evidence type="ECO:0000313" key="11">
    <source>
        <dbReference type="Proteomes" id="UP000285697"/>
    </source>
</evidence>
<dbReference type="InterPro" id="IPR057739">
    <property type="entry name" value="Glyco_hydro_29_N"/>
</dbReference>
<dbReference type="Proteomes" id="UP000285697">
    <property type="component" value="Unassembled WGS sequence"/>
</dbReference>
<evidence type="ECO:0000256" key="5">
    <source>
        <dbReference type="ARBA" id="ARBA00022801"/>
    </source>
</evidence>
<keyword evidence="4" id="KW-0732">Signal</keyword>
<dbReference type="Proteomes" id="UP001296643">
    <property type="component" value="Unassembled WGS sequence"/>
</dbReference>
<keyword evidence="5 10" id="KW-0378">Hydrolase</keyword>
<dbReference type="EC" id="3.2.1.51" evidence="3"/>
<evidence type="ECO:0000256" key="4">
    <source>
        <dbReference type="ARBA" id="ARBA00022729"/>
    </source>
</evidence>
<dbReference type="Gene3D" id="3.20.20.80">
    <property type="entry name" value="Glycosidases"/>
    <property type="match status" value="1"/>
</dbReference>
<dbReference type="GO" id="GO:0005764">
    <property type="term" value="C:lysosome"/>
    <property type="evidence" value="ECO:0007669"/>
    <property type="project" value="TreeGrafter"/>
</dbReference>
<organism evidence="10 11">
    <name type="scientific">Mediterraneibacter gnavus</name>
    <name type="common">Ruminococcus gnavus</name>
    <dbReference type="NCBI Taxonomy" id="33038"/>
    <lineage>
        <taxon>Bacteria</taxon>
        <taxon>Bacillati</taxon>
        <taxon>Bacillota</taxon>
        <taxon>Clostridia</taxon>
        <taxon>Lachnospirales</taxon>
        <taxon>Lachnospiraceae</taxon>
        <taxon>Mediterraneibacter</taxon>
    </lineage>
</organism>
<dbReference type="GO" id="GO:0006004">
    <property type="term" value="P:fucose metabolic process"/>
    <property type="evidence" value="ECO:0007669"/>
    <property type="project" value="InterPro"/>
</dbReference>
<dbReference type="Pfam" id="PF01120">
    <property type="entry name" value="Alpha_L_fucos"/>
    <property type="match status" value="1"/>
</dbReference>
<dbReference type="RefSeq" id="WP_118263232.1">
    <property type="nucleotide sequence ID" value="NZ_JAAIMT010000006.1"/>
</dbReference>
<dbReference type="InterPro" id="IPR000933">
    <property type="entry name" value="Glyco_hydro_29"/>
</dbReference>